<feature type="region of interest" description="Disordered" evidence="1">
    <location>
        <begin position="1"/>
        <end position="21"/>
    </location>
</feature>
<evidence type="ECO:0000256" key="1">
    <source>
        <dbReference type="SAM" id="MobiDB-lite"/>
    </source>
</evidence>
<comment type="caution">
    <text evidence="2">The sequence shown here is derived from an EMBL/GenBank/DDBJ whole genome shotgun (WGS) entry which is preliminary data.</text>
</comment>
<name>A0A5D3CS63_CUCMM</name>
<reference evidence="2 3" key="1">
    <citation type="submission" date="2019-08" db="EMBL/GenBank/DDBJ databases">
        <title>Draft genome sequences of two oriental melons (Cucumis melo L. var makuwa).</title>
        <authorList>
            <person name="Kwon S.-Y."/>
        </authorList>
    </citation>
    <scope>NUCLEOTIDE SEQUENCE [LARGE SCALE GENOMIC DNA]</scope>
    <source>
        <strain evidence="3">cv. Chang Bougi</strain>
        <tissue evidence="2">Leaf</tissue>
    </source>
</reference>
<dbReference type="EMBL" id="SSTD01009390">
    <property type="protein sequence ID" value="TYK14232.1"/>
    <property type="molecule type" value="Genomic_DNA"/>
</dbReference>
<sequence length="161" mass="17918">MPFQTFQLHQASNAHRCRRPDGQARATALTRKKESPWSAELAFRAVVRHGTAIIQQLEVDYVLTTDLPSSDPLATTPTSSDLESSTGPSTTTADQVKKDQVIDLEKYAKDNKTVRGHLLNYMSNPMFDLFVAQKSAKDIWSTLESRYGGDDAGRKKYVVGK</sequence>
<gene>
    <name evidence="2" type="ORF">E5676_scaffold1121G00100</name>
</gene>
<dbReference type="Pfam" id="PF14223">
    <property type="entry name" value="Retrotran_gag_2"/>
    <property type="match status" value="1"/>
</dbReference>
<dbReference type="Proteomes" id="UP000321947">
    <property type="component" value="Unassembled WGS sequence"/>
</dbReference>
<evidence type="ECO:0000313" key="3">
    <source>
        <dbReference type="Proteomes" id="UP000321947"/>
    </source>
</evidence>
<feature type="compositionally biased region" description="Polar residues" evidence="1">
    <location>
        <begin position="1"/>
        <end position="13"/>
    </location>
</feature>
<protein>
    <submittedName>
        <fullName evidence="2">Ty1-copia retrotransposon protein</fullName>
    </submittedName>
</protein>
<feature type="region of interest" description="Disordered" evidence="1">
    <location>
        <begin position="68"/>
        <end position="97"/>
    </location>
</feature>
<proteinExistence type="predicted"/>
<feature type="compositionally biased region" description="Polar residues" evidence="1">
    <location>
        <begin position="68"/>
        <end position="94"/>
    </location>
</feature>
<organism evidence="2 3">
    <name type="scientific">Cucumis melo var. makuwa</name>
    <name type="common">Oriental melon</name>
    <dbReference type="NCBI Taxonomy" id="1194695"/>
    <lineage>
        <taxon>Eukaryota</taxon>
        <taxon>Viridiplantae</taxon>
        <taxon>Streptophyta</taxon>
        <taxon>Embryophyta</taxon>
        <taxon>Tracheophyta</taxon>
        <taxon>Spermatophyta</taxon>
        <taxon>Magnoliopsida</taxon>
        <taxon>eudicotyledons</taxon>
        <taxon>Gunneridae</taxon>
        <taxon>Pentapetalae</taxon>
        <taxon>rosids</taxon>
        <taxon>fabids</taxon>
        <taxon>Cucurbitales</taxon>
        <taxon>Cucurbitaceae</taxon>
        <taxon>Benincaseae</taxon>
        <taxon>Cucumis</taxon>
    </lineage>
</organism>
<dbReference type="PANTHER" id="PTHR47592:SF30">
    <property type="entry name" value="CCHC-TYPE DOMAIN-CONTAINING PROTEIN"/>
    <property type="match status" value="1"/>
</dbReference>
<dbReference type="AlphaFoldDB" id="A0A5D3CS63"/>
<dbReference type="PANTHER" id="PTHR47592">
    <property type="entry name" value="PBF68 PROTEIN"/>
    <property type="match status" value="1"/>
</dbReference>
<evidence type="ECO:0000313" key="2">
    <source>
        <dbReference type="EMBL" id="TYK14232.1"/>
    </source>
</evidence>
<accession>A0A5D3CS63</accession>